<sequence>MIGFILSKGFVDQTFGYFNYNLVELKLSTVSPLKDKVLRVNEEVELEMEMELLKFSKFKLQLRALLAEFRDLRDRERSASEQIHLLIQKQKQTEEEYNRKLQELRAELAACNESQQKLERKVNYLQNDNVLLENKQKELQGTIQSLLQSKESFVNAYQESTCEMKWAIEARDRKLALLSEKVNSHLLLFDSIEKEAFSIKQVVDHVKRIALHFEVRSLSSIIQRIQNVVANRNEEDRRVISLMLDDKEECEMITQKADEWIQDRIRLSAEQSPNKACGMDAADNRGIDFTFTTTARYQCTNLIQSAQPPRQKHPKIQDGLKLAVDRNITKLEVFVDAKVMIDLIHNANADLHPIGTLIIDCRSLMKQTTCLKLVHCYREANTLADALANFGRLSDDNFSVFNHIPNSIFDVFMDDVMGLSFPRTTNS</sequence>
<dbReference type="AlphaFoldDB" id="A0A1R3GGQ9"/>
<dbReference type="InterPro" id="IPR036397">
    <property type="entry name" value="RNaseH_sf"/>
</dbReference>
<proteinExistence type="predicted"/>
<dbReference type="Gramene" id="OMO57247">
    <property type="protein sequence ID" value="OMO57247"/>
    <property type="gene ID" value="CCACVL1_25882"/>
</dbReference>
<dbReference type="CDD" id="cd06222">
    <property type="entry name" value="RNase_H_like"/>
    <property type="match status" value="1"/>
</dbReference>
<dbReference type="GO" id="GO:0004523">
    <property type="term" value="F:RNA-DNA hybrid ribonuclease activity"/>
    <property type="evidence" value="ECO:0007669"/>
    <property type="project" value="InterPro"/>
</dbReference>
<protein>
    <recommendedName>
        <fullName evidence="2">RNase H type-1 domain-containing protein</fullName>
    </recommendedName>
</protein>
<dbReference type="SUPFAM" id="SSF53098">
    <property type="entry name" value="Ribonuclease H-like"/>
    <property type="match status" value="1"/>
</dbReference>
<dbReference type="Pfam" id="PF13456">
    <property type="entry name" value="RVT_3"/>
    <property type="match status" value="1"/>
</dbReference>
<evidence type="ECO:0000259" key="2">
    <source>
        <dbReference type="Pfam" id="PF13456"/>
    </source>
</evidence>
<dbReference type="InterPro" id="IPR002156">
    <property type="entry name" value="RNaseH_domain"/>
</dbReference>
<dbReference type="InterPro" id="IPR053151">
    <property type="entry name" value="RNase_H-like"/>
</dbReference>
<dbReference type="OrthoDB" id="1923550at2759"/>
<evidence type="ECO:0000313" key="4">
    <source>
        <dbReference type="Proteomes" id="UP000188268"/>
    </source>
</evidence>
<dbReference type="PANTHER" id="PTHR47723">
    <property type="entry name" value="OS05G0353850 PROTEIN"/>
    <property type="match status" value="1"/>
</dbReference>
<dbReference type="Gene3D" id="3.30.420.10">
    <property type="entry name" value="Ribonuclease H-like superfamily/Ribonuclease H"/>
    <property type="match status" value="1"/>
</dbReference>
<comment type="caution">
    <text evidence="3">The sequence shown here is derived from an EMBL/GenBank/DDBJ whole genome shotgun (WGS) entry which is preliminary data.</text>
</comment>
<dbReference type="EMBL" id="AWWV01014400">
    <property type="protein sequence ID" value="OMO57247.1"/>
    <property type="molecule type" value="Genomic_DNA"/>
</dbReference>
<reference evidence="3 4" key="1">
    <citation type="submission" date="2013-09" db="EMBL/GenBank/DDBJ databases">
        <title>Corchorus capsularis genome sequencing.</title>
        <authorList>
            <person name="Alam M."/>
            <person name="Haque M.S."/>
            <person name="Islam M.S."/>
            <person name="Emdad E.M."/>
            <person name="Islam M.M."/>
            <person name="Ahmed B."/>
            <person name="Halim A."/>
            <person name="Hossen Q.M.M."/>
            <person name="Hossain M.Z."/>
            <person name="Ahmed R."/>
            <person name="Khan M.M."/>
            <person name="Islam R."/>
            <person name="Rashid M.M."/>
            <person name="Khan S.A."/>
            <person name="Rahman M.S."/>
            <person name="Alam M."/>
        </authorList>
    </citation>
    <scope>NUCLEOTIDE SEQUENCE [LARGE SCALE GENOMIC DNA]</scope>
    <source>
        <strain evidence="4">cv. CVL-1</strain>
        <tissue evidence="3">Whole seedling</tissue>
    </source>
</reference>
<evidence type="ECO:0000313" key="3">
    <source>
        <dbReference type="EMBL" id="OMO57247.1"/>
    </source>
</evidence>
<dbReference type="InterPro" id="IPR012337">
    <property type="entry name" value="RNaseH-like_sf"/>
</dbReference>
<dbReference type="Proteomes" id="UP000188268">
    <property type="component" value="Unassembled WGS sequence"/>
</dbReference>
<feature type="coiled-coil region" evidence="1">
    <location>
        <begin position="62"/>
        <end position="135"/>
    </location>
</feature>
<organism evidence="3 4">
    <name type="scientific">Corchorus capsularis</name>
    <name type="common">Jute</name>
    <dbReference type="NCBI Taxonomy" id="210143"/>
    <lineage>
        <taxon>Eukaryota</taxon>
        <taxon>Viridiplantae</taxon>
        <taxon>Streptophyta</taxon>
        <taxon>Embryophyta</taxon>
        <taxon>Tracheophyta</taxon>
        <taxon>Spermatophyta</taxon>
        <taxon>Magnoliopsida</taxon>
        <taxon>eudicotyledons</taxon>
        <taxon>Gunneridae</taxon>
        <taxon>Pentapetalae</taxon>
        <taxon>rosids</taxon>
        <taxon>malvids</taxon>
        <taxon>Malvales</taxon>
        <taxon>Malvaceae</taxon>
        <taxon>Grewioideae</taxon>
        <taxon>Apeibeae</taxon>
        <taxon>Corchorus</taxon>
    </lineage>
</organism>
<name>A0A1R3GGQ9_COCAP</name>
<feature type="domain" description="RNase H type-1" evidence="2">
    <location>
        <begin position="318"/>
        <end position="390"/>
    </location>
</feature>
<keyword evidence="4" id="KW-1185">Reference proteome</keyword>
<accession>A0A1R3GGQ9</accession>
<gene>
    <name evidence="3" type="ORF">CCACVL1_25882</name>
</gene>
<dbReference type="GO" id="GO:0003676">
    <property type="term" value="F:nucleic acid binding"/>
    <property type="evidence" value="ECO:0007669"/>
    <property type="project" value="InterPro"/>
</dbReference>
<keyword evidence="1" id="KW-0175">Coiled coil</keyword>
<evidence type="ECO:0000256" key="1">
    <source>
        <dbReference type="SAM" id="Coils"/>
    </source>
</evidence>
<dbReference type="PANTHER" id="PTHR47723:SF20">
    <property type="entry name" value="RNASE H TYPE-1 DOMAIN-CONTAINING PROTEIN"/>
    <property type="match status" value="1"/>
</dbReference>
<dbReference type="InterPro" id="IPR044730">
    <property type="entry name" value="RNase_H-like_dom_plant"/>
</dbReference>